<name>A0A448WWV8_9PLAT</name>
<evidence type="ECO:0000256" key="5">
    <source>
        <dbReference type="ARBA" id="ARBA00022989"/>
    </source>
</evidence>
<evidence type="ECO:0000256" key="9">
    <source>
        <dbReference type="SAM" id="MobiDB-lite"/>
    </source>
</evidence>
<dbReference type="InterPro" id="IPR002126">
    <property type="entry name" value="Cadherin-like_dom"/>
</dbReference>
<evidence type="ECO:0000256" key="1">
    <source>
        <dbReference type="ARBA" id="ARBA00004167"/>
    </source>
</evidence>
<keyword evidence="7" id="KW-0325">Glycoprotein</keyword>
<feature type="compositionally biased region" description="Basic and acidic residues" evidence="9">
    <location>
        <begin position="108"/>
        <end position="123"/>
    </location>
</feature>
<evidence type="ECO:0000259" key="11">
    <source>
        <dbReference type="PROSITE" id="PS50268"/>
    </source>
</evidence>
<dbReference type="AlphaFoldDB" id="A0A448WWV8"/>
<comment type="caution">
    <text evidence="12">The sequence shown here is derived from an EMBL/GenBank/DDBJ whole genome shotgun (WGS) entry which is preliminary data.</text>
</comment>
<dbReference type="SUPFAM" id="SSF49313">
    <property type="entry name" value="Cadherin-like"/>
    <property type="match status" value="2"/>
</dbReference>
<feature type="domain" description="Cadherin" evidence="11">
    <location>
        <begin position="424"/>
        <end position="599"/>
    </location>
</feature>
<dbReference type="GO" id="GO:0007156">
    <property type="term" value="P:homophilic cell adhesion via plasma membrane adhesion molecules"/>
    <property type="evidence" value="ECO:0007669"/>
    <property type="project" value="InterPro"/>
</dbReference>
<evidence type="ECO:0000256" key="8">
    <source>
        <dbReference type="PROSITE-ProRule" id="PRU00043"/>
    </source>
</evidence>
<keyword evidence="13" id="KW-1185">Reference proteome</keyword>
<dbReference type="PROSITE" id="PS50268">
    <property type="entry name" value="CADHERIN_2"/>
    <property type="match status" value="2"/>
</dbReference>
<dbReference type="InterPro" id="IPR015919">
    <property type="entry name" value="Cadherin-like_sf"/>
</dbReference>
<accession>A0A448WWV8</accession>
<evidence type="ECO:0000313" key="12">
    <source>
        <dbReference type="EMBL" id="VEL22247.1"/>
    </source>
</evidence>
<dbReference type="PROSITE" id="PS00232">
    <property type="entry name" value="CADHERIN_1"/>
    <property type="match status" value="2"/>
</dbReference>
<dbReference type="PANTHER" id="PTHR24028">
    <property type="entry name" value="CADHERIN-87A"/>
    <property type="match status" value="1"/>
</dbReference>
<keyword evidence="4 8" id="KW-0106">Calcium</keyword>
<dbReference type="PRINTS" id="PR00205">
    <property type="entry name" value="CADHERIN"/>
</dbReference>
<evidence type="ECO:0000256" key="7">
    <source>
        <dbReference type="ARBA" id="ARBA00023180"/>
    </source>
</evidence>
<keyword evidence="3" id="KW-0677">Repeat</keyword>
<feature type="region of interest" description="Disordered" evidence="9">
    <location>
        <begin position="99"/>
        <end position="123"/>
    </location>
</feature>
<protein>
    <recommendedName>
        <fullName evidence="11">Cadherin domain-containing protein</fullName>
    </recommendedName>
</protein>
<dbReference type="PANTHER" id="PTHR24028:SF328">
    <property type="entry name" value="CADHERIN-3"/>
    <property type="match status" value="1"/>
</dbReference>
<dbReference type="OrthoDB" id="6252479at2759"/>
<feature type="transmembrane region" description="Helical" evidence="10">
    <location>
        <begin position="12"/>
        <end position="32"/>
    </location>
</feature>
<organism evidence="12 13">
    <name type="scientific">Protopolystoma xenopodis</name>
    <dbReference type="NCBI Taxonomy" id="117903"/>
    <lineage>
        <taxon>Eukaryota</taxon>
        <taxon>Metazoa</taxon>
        <taxon>Spiralia</taxon>
        <taxon>Lophotrochozoa</taxon>
        <taxon>Platyhelminthes</taxon>
        <taxon>Monogenea</taxon>
        <taxon>Polyopisthocotylea</taxon>
        <taxon>Polystomatidea</taxon>
        <taxon>Polystomatidae</taxon>
        <taxon>Protopolystoma</taxon>
    </lineage>
</organism>
<dbReference type="GO" id="GO:0005886">
    <property type="term" value="C:plasma membrane"/>
    <property type="evidence" value="ECO:0007669"/>
    <property type="project" value="InterPro"/>
</dbReference>
<evidence type="ECO:0000256" key="4">
    <source>
        <dbReference type="ARBA" id="ARBA00022837"/>
    </source>
</evidence>
<dbReference type="InterPro" id="IPR050174">
    <property type="entry name" value="Protocadherin/Cadherin-CA"/>
</dbReference>
<sequence length="600" mass="64482">MATARHGCMRYALLYGSLRAPVLVAALLVLFYRSTGFVQSQLPLQSTMSGRHLRQIRLREEVAAGTVVIPDLLRFLELSDTPVESSSLAGGNAAASSSSLAKNAGAEAGHETGETRTESKSSQDDQILLAIGNAAMPGVSNFGIDLAQRSLVVVSPPDRDKLCPSSTSPPEHQLLMARSNSFQNNGASRVDLFNSPGSAFPHDLAGLGLKDRMSAYIADCPVSLSIIHGLRSDPSFSLIIVLLEDINDHAPSFADHLFSANRSRSANLKTGQDEFVIHVKESSRRPVRVSLPLARDADSPQNSVQSYHLDGDDAYLFRLWVGPGGPAEEGGSSGTGQADNDSFSIGRGGGQSGEAKEPNQLWLGLATPDLLFTGQLGFGHFDREQRAEYRLVLVAQDGGVPSRSGRLPVHIYVDDINDHLPQFGQTIYHARVAENDPPGHLVLRFTAADADATGPNNRITFNIPGLLGSSSESWPADQQVESRRRRVFSQAQLAAAELFSVEVDNSPESGRVDFPEMAVIGLESSPRAGLTEPAVTHGRLVVRRHGDAERWRTAAAKAILAARRQLFVEPEAGHLPSSSSAFGQLEFRIEAVDQGVPQLT</sequence>
<dbReference type="EMBL" id="CAAALY010055428">
    <property type="protein sequence ID" value="VEL22247.1"/>
    <property type="molecule type" value="Genomic_DNA"/>
</dbReference>
<comment type="subcellular location">
    <subcellularLocation>
        <location evidence="1">Membrane</location>
        <topology evidence="1">Single-pass membrane protein</topology>
    </subcellularLocation>
</comment>
<feature type="region of interest" description="Disordered" evidence="9">
    <location>
        <begin position="326"/>
        <end position="356"/>
    </location>
</feature>
<dbReference type="CDD" id="cd11304">
    <property type="entry name" value="Cadherin_repeat"/>
    <property type="match status" value="2"/>
</dbReference>
<reference evidence="12" key="1">
    <citation type="submission" date="2018-11" db="EMBL/GenBank/DDBJ databases">
        <authorList>
            <consortium name="Pathogen Informatics"/>
        </authorList>
    </citation>
    <scope>NUCLEOTIDE SEQUENCE</scope>
</reference>
<gene>
    <name evidence="12" type="ORF">PXEA_LOCUS15687</name>
</gene>
<feature type="domain" description="Cadherin" evidence="11">
    <location>
        <begin position="271"/>
        <end position="423"/>
    </location>
</feature>
<evidence type="ECO:0000256" key="6">
    <source>
        <dbReference type="ARBA" id="ARBA00023136"/>
    </source>
</evidence>
<dbReference type="GO" id="GO:0005509">
    <property type="term" value="F:calcium ion binding"/>
    <property type="evidence" value="ECO:0007669"/>
    <property type="project" value="UniProtKB-UniRule"/>
</dbReference>
<evidence type="ECO:0000256" key="3">
    <source>
        <dbReference type="ARBA" id="ARBA00022737"/>
    </source>
</evidence>
<keyword evidence="6 10" id="KW-0472">Membrane</keyword>
<dbReference type="Proteomes" id="UP000784294">
    <property type="component" value="Unassembled WGS sequence"/>
</dbReference>
<dbReference type="InterPro" id="IPR020894">
    <property type="entry name" value="Cadherin_CS"/>
</dbReference>
<keyword evidence="2 10" id="KW-0812">Transmembrane</keyword>
<dbReference type="SMART" id="SM00112">
    <property type="entry name" value="CA"/>
    <property type="match status" value="1"/>
</dbReference>
<dbReference type="Gene3D" id="2.60.40.60">
    <property type="entry name" value="Cadherins"/>
    <property type="match status" value="2"/>
</dbReference>
<proteinExistence type="predicted"/>
<feature type="non-terminal residue" evidence="12">
    <location>
        <position position="600"/>
    </location>
</feature>
<evidence type="ECO:0000256" key="10">
    <source>
        <dbReference type="SAM" id="Phobius"/>
    </source>
</evidence>
<keyword evidence="5 10" id="KW-1133">Transmembrane helix</keyword>
<evidence type="ECO:0000313" key="13">
    <source>
        <dbReference type="Proteomes" id="UP000784294"/>
    </source>
</evidence>
<evidence type="ECO:0000256" key="2">
    <source>
        <dbReference type="ARBA" id="ARBA00022692"/>
    </source>
</evidence>